<comment type="caution">
    <text evidence="1">The sequence shown here is derived from an EMBL/GenBank/DDBJ whole genome shotgun (WGS) entry which is preliminary data.</text>
</comment>
<dbReference type="Proteomes" id="UP000617555">
    <property type="component" value="Unassembled WGS sequence"/>
</dbReference>
<evidence type="ECO:0000313" key="2">
    <source>
        <dbReference type="Proteomes" id="UP000617555"/>
    </source>
</evidence>
<keyword evidence="2" id="KW-1185">Reference proteome</keyword>
<gene>
    <name evidence="1" type="ORF">GCM10011607_12060</name>
</gene>
<sequence>MVTIFCSATNINDSVCDSPDSVLVNFDSAAICKIKKLSKLLHEHDAERVVVEVGHAVWCYDLFQDLPADVEVEVLLNDLAELTSLAGDHEQPTQCERVHVYKDKFRLTCIEKHSEDAFEIRTPLISLGVLDMPAGSLFTNIN</sequence>
<accession>A0ABQ1IUY5</accession>
<organism evidence="1 2">
    <name type="scientific">Shewanella inventionis</name>
    <dbReference type="NCBI Taxonomy" id="1738770"/>
    <lineage>
        <taxon>Bacteria</taxon>
        <taxon>Pseudomonadati</taxon>
        <taxon>Pseudomonadota</taxon>
        <taxon>Gammaproteobacteria</taxon>
        <taxon>Alteromonadales</taxon>
        <taxon>Shewanellaceae</taxon>
        <taxon>Shewanella</taxon>
    </lineage>
</organism>
<evidence type="ECO:0000313" key="1">
    <source>
        <dbReference type="EMBL" id="GGB53137.1"/>
    </source>
</evidence>
<name>A0ABQ1IUY5_9GAMM</name>
<protein>
    <submittedName>
        <fullName evidence="1">Uncharacterized protein</fullName>
    </submittedName>
</protein>
<reference evidence="2" key="1">
    <citation type="journal article" date="2019" name="Int. J. Syst. Evol. Microbiol.">
        <title>The Global Catalogue of Microorganisms (GCM) 10K type strain sequencing project: providing services to taxonomists for standard genome sequencing and annotation.</title>
        <authorList>
            <consortium name="The Broad Institute Genomics Platform"/>
            <consortium name="The Broad Institute Genome Sequencing Center for Infectious Disease"/>
            <person name="Wu L."/>
            <person name="Ma J."/>
        </authorList>
    </citation>
    <scope>NUCLEOTIDE SEQUENCE [LARGE SCALE GENOMIC DNA]</scope>
    <source>
        <strain evidence="2">CGMCC 1.15339</strain>
    </source>
</reference>
<proteinExistence type="predicted"/>
<dbReference type="RefSeq" id="WP_188738007.1">
    <property type="nucleotide sequence ID" value="NZ_BMII01000008.1"/>
</dbReference>
<dbReference type="EMBL" id="BMII01000008">
    <property type="protein sequence ID" value="GGB53137.1"/>
    <property type="molecule type" value="Genomic_DNA"/>
</dbReference>